<keyword evidence="1 3" id="KW-0853">WD repeat</keyword>
<accession>A0A0B2UMN8</accession>
<keyword evidence="2" id="KW-0677">Repeat</keyword>
<dbReference type="PANTHER" id="PTHR19853:SF0">
    <property type="entry name" value="WD REPEAT-CONTAINING PROTEIN 3"/>
    <property type="match status" value="1"/>
</dbReference>
<dbReference type="GO" id="GO:0032040">
    <property type="term" value="C:small-subunit processome"/>
    <property type="evidence" value="ECO:0007669"/>
    <property type="project" value="TreeGrafter"/>
</dbReference>
<dbReference type="PROSITE" id="PS50082">
    <property type="entry name" value="WD_REPEATS_2"/>
    <property type="match status" value="1"/>
</dbReference>
<dbReference type="AlphaFoldDB" id="A0A0B2UMN8"/>
<dbReference type="PANTHER" id="PTHR19853">
    <property type="entry name" value="WD REPEAT CONTAINING PROTEIN 3 WDR3"/>
    <property type="match status" value="1"/>
</dbReference>
<dbReference type="SMART" id="SM00320">
    <property type="entry name" value="WD40"/>
    <property type="match status" value="3"/>
</dbReference>
<dbReference type="RefSeq" id="XP_014564354.1">
    <property type="nucleotide sequence ID" value="XM_014708868.1"/>
</dbReference>
<dbReference type="SUPFAM" id="SSF50998">
    <property type="entry name" value="Quinoprotein alcohol dehydrogenase-like"/>
    <property type="match status" value="1"/>
</dbReference>
<comment type="caution">
    <text evidence="4">The sequence shown here is derived from an EMBL/GenBank/DDBJ whole genome shotgun (WGS) entry which is preliminary data.</text>
</comment>
<dbReference type="InterPro" id="IPR001680">
    <property type="entry name" value="WD40_rpt"/>
</dbReference>
<dbReference type="PROSITE" id="PS50294">
    <property type="entry name" value="WD_REPEATS_REGION"/>
    <property type="match status" value="1"/>
</dbReference>
<dbReference type="STRING" id="1354746.A0A0B2UMN8"/>
<sequence length="709" mass="80713">MEQLEEGFVPDFEHVAEGGEICNRASVIKQAGEKTYISVNEKVNEWSTRFFSLDRVVSGLRRKITTFDYLEGIMAVGYDNGSIQVHSNKVNTFRPHSKRVVKMKIVEGSIISASTDGSIAHYDLVGEELRMFYEGNDVSVEGMSANERFVVVGSADCTLRVWDYGEKAIRSVHVFDKPIKYVHVKDADVIVFFKDGDCVLYMIEEKCSVDLGRFKKIRNTKIKGNVLYIQCKSNMYVYELSGTEKDEAGNRSIKLNHIKSITISDRYVDFDIVDNDRLVFACIDNRWECVEQARIDGFGYHRSDILSCEVYEGKLITFSKEKVILWKIDEESLEMTGSISIVNGKCMRLWNGEAVIGTDIGICVYSLRSHDIIKEEAIGRVSAVCTDGMRLFIGIENVLVMYGKNYKEEERMDVDEVICSMEASVEGGILCLGLLNSKVYIYSLNDMSLRLTLYGHSLPVRSMKVSPDGSELLTCGADRMVKMWGMQFGECRKSFVGDAKNAEYLNSSLFMFASGNVQYFNRYDKLKEYKRHDLNIIKVVGDTMICCGAFGVHLYKMSKYELQIDEESEGEEEIVRMANVVDYKGHERFMECVEQLRDSTGNEIEVFFEALMDIDFCELDKFLCLMSSLDVMQVMDALYKCIEWNGVLVARTFISLVRLHKEVCISHPKFEEMLGKITDGVRSIRKMVNTNEAWMLVSKSICDGCIADE</sequence>
<dbReference type="Pfam" id="PF00400">
    <property type="entry name" value="WD40"/>
    <property type="match status" value="2"/>
</dbReference>
<dbReference type="GO" id="GO:0034388">
    <property type="term" value="C:Pwp2p-containing subcomplex of 90S preribosome"/>
    <property type="evidence" value="ECO:0007669"/>
    <property type="project" value="TreeGrafter"/>
</dbReference>
<evidence type="ECO:0000256" key="3">
    <source>
        <dbReference type="PROSITE-ProRule" id="PRU00221"/>
    </source>
</evidence>
<protein>
    <recommendedName>
        <fullName evidence="6">WD40 domain-containing protein</fullName>
    </recommendedName>
</protein>
<gene>
    <name evidence="4" type="ORF">M896_021510</name>
</gene>
<dbReference type="GO" id="GO:0030490">
    <property type="term" value="P:maturation of SSU-rRNA"/>
    <property type="evidence" value="ECO:0007669"/>
    <property type="project" value="TreeGrafter"/>
</dbReference>
<organism evidence="4 5">
    <name type="scientific">Ordospora colligata OC4</name>
    <dbReference type="NCBI Taxonomy" id="1354746"/>
    <lineage>
        <taxon>Eukaryota</taxon>
        <taxon>Fungi</taxon>
        <taxon>Fungi incertae sedis</taxon>
        <taxon>Microsporidia</taxon>
        <taxon>Ordosporidae</taxon>
        <taxon>Ordospora</taxon>
    </lineage>
</organism>
<proteinExistence type="predicted"/>
<feature type="repeat" description="WD" evidence="3">
    <location>
        <begin position="453"/>
        <end position="494"/>
    </location>
</feature>
<dbReference type="EMBL" id="JOKQ01000002">
    <property type="protein sequence ID" value="KHN70312.1"/>
    <property type="molecule type" value="Genomic_DNA"/>
</dbReference>
<dbReference type="GeneID" id="26261246"/>
<dbReference type="GO" id="GO:0030515">
    <property type="term" value="F:snoRNA binding"/>
    <property type="evidence" value="ECO:0007669"/>
    <property type="project" value="TreeGrafter"/>
</dbReference>
<evidence type="ECO:0008006" key="6">
    <source>
        <dbReference type="Google" id="ProtNLM"/>
    </source>
</evidence>
<reference evidence="4 5" key="1">
    <citation type="journal article" date="2014" name="MBio">
        <title>The Ordospora colligata genome; evolution of extreme reduction in microsporidia and host-to-parasite horizontal gene transfer.</title>
        <authorList>
            <person name="Pombert J.-F."/>
            <person name="Haag K.L."/>
            <person name="Beidas S."/>
            <person name="Ebert D."/>
            <person name="Keeling P.J."/>
        </authorList>
    </citation>
    <scope>NUCLEOTIDE SEQUENCE [LARGE SCALE GENOMIC DNA]</scope>
    <source>
        <strain evidence="4 5">OC4</strain>
    </source>
</reference>
<dbReference type="InterPro" id="IPR015943">
    <property type="entry name" value="WD40/YVTN_repeat-like_dom_sf"/>
</dbReference>
<dbReference type="InParanoid" id="A0A0B2UMN8"/>
<dbReference type="Gene3D" id="2.130.10.10">
    <property type="entry name" value="YVTN repeat-like/Quinoprotein amine dehydrogenase"/>
    <property type="match status" value="2"/>
</dbReference>
<name>A0A0B2UMN8_9MICR</name>
<dbReference type="InterPro" id="IPR011047">
    <property type="entry name" value="Quinoprotein_ADH-like_sf"/>
</dbReference>
<dbReference type="VEuPathDB" id="MicrosporidiaDB:M896_021510"/>
<evidence type="ECO:0000313" key="4">
    <source>
        <dbReference type="EMBL" id="KHN70312.1"/>
    </source>
</evidence>
<evidence type="ECO:0000313" key="5">
    <source>
        <dbReference type="Proteomes" id="UP000031056"/>
    </source>
</evidence>
<dbReference type="InterPro" id="IPR051570">
    <property type="entry name" value="TBC1_cilium_biogenesis"/>
</dbReference>
<evidence type="ECO:0000256" key="1">
    <source>
        <dbReference type="ARBA" id="ARBA00022574"/>
    </source>
</evidence>
<keyword evidence="5" id="KW-1185">Reference proteome</keyword>
<dbReference type="HOGENOM" id="CLU_394919_0_0_1"/>
<dbReference type="Proteomes" id="UP000031056">
    <property type="component" value="Unassembled WGS sequence"/>
</dbReference>
<dbReference type="OrthoDB" id="407922at2759"/>
<evidence type="ECO:0000256" key="2">
    <source>
        <dbReference type="ARBA" id="ARBA00022737"/>
    </source>
</evidence>